<keyword evidence="1" id="KW-0732">Signal</keyword>
<feature type="chain" id="PRO_5032308311" description="NlpC/P60 family protein" evidence="1">
    <location>
        <begin position="20"/>
        <end position="339"/>
    </location>
</feature>
<evidence type="ECO:0000313" key="3">
    <source>
        <dbReference type="Proteomes" id="UP000442694"/>
    </source>
</evidence>
<keyword evidence="3" id="KW-1185">Reference proteome</keyword>
<feature type="signal peptide" evidence="1">
    <location>
        <begin position="1"/>
        <end position="19"/>
    </location>
</feature>
<name>A0A833JAS0_9BACT</name>
<accession>A0A833JAS0</accession>
<dbReference type="EMBL" id="WFLN01000012">
    <property type="protein sequence ID" value="KAB8027393.1"/>
    <property type="molecule type" value="Genomic_DNA"/>
</dbReference>
<sequence>MNFLRFLVLVVFCSLNFHACSAPSKAPFPLGTEIEWEELLKQNNSSIAKDFIHSSKIIHDRLLYKGIPYEKDGISQFWENRYQASQDKFKFMRKYGVDCTRLLRYLFRNMLQLPYNSLFTEAPIISHTFANINSQNAKQLRNFIRVPQSKNGFRPQTGDILAFPGHAIAVLDPKNCISIQSSSWVCKNIKDGRCVEAEMGKYAGVAIYKLASNRFCSNGLWKGMDGDHNKFTVAWRHRAFTTWISEMPKHAFTSKRIFLTGKNIAGKYIYFEGSNKAVRTTLNKYNKKNGLQSVFVLVPNDAKSGKIKIYWGTGRPTLLKTVDSSLSIIINKKGLVRNK</sequence>
<dbReference type="RefSeq" id="WP_152214064.1">
    <property type="nucleotide sequence ID" value="NZ_WFLN01000012.1"/>
</dbReference>
<gene>
    <name evidence="2" type="ORF">GCL57_14450</name>
</gene>
<proteinExistence type="predicted"/>
<evidence type="ECO:0000256" key="1">
    <source>
        <dbReference type="SAM" id="SignalP"/>
    </source>
</evidence>
<reference evidence="2 3" key="1">
    <citation type="submission" date="2019-10" db="EMBL/GenBank/DDBJ databases">
        <title>New genus of Silvanigrellaceae.</title>
        <authorList>
            <person name="Pitt A."/>
            <person name="Hahn M.W."/>
        </authorList>
    </citation>
    <scope>NUCLEOTIDE SEQUENCE [LARGE SCALE GENOMIC DNA]</scope>
    <source>
        <strain evidence="2 3">33A1-SZDP</strain>
    </source>
</reference>
<protein>
    <recommendedName>
        <fullName evidence="4">NlpC/P60 family protein</fullName>
    </recommendedName>
</protein>
<organism evidence="2 3">
    <name type="scientific">Fluviispira multicolorata</name>
    <dbReference type="NCBI Taxonomy" id="2654512"/>
    <lineage>
        <taxon>Bacteria</taxon>
        <taxon>Pseudomonadati</taxon>
        <taxon>Bdellovibrionota</taxon>
        <taxon>Oligoflexia</taxon>
        <taxon>Silvanigrellales</taxon>
        <taxon>Silvanigrellaceae</taxon>
        <taxon>Fluviispira</taxon>
    </lineage>
</organism>
<dbReference type="Proteomes" id="UP000442694">
    <property type="component" value="Unassembled WGS sequence"/>
</dbReference>
<dbReference type="AlphaFoldDB" id="A0A833JAS0"/>
<evidence type="ECO:0000313" key="2">
    <source>
        <dbReference type="EMBL" id="KAB8027393.1"/>
    </source>
</evidence>
<comment type="caution">
    <text evidence="2">The sequence shown here is derived from an EMBL/GenBank/DDBJ whole genome shotgun (WGS) entry which is preliminary data.</text>
</comment>
<evidence type="ECO:0008006" key="4">
    <source>
        <dbReference type="Google" id="ProtNLM"/>
    </source>
</evidence>